<dbReference type="SUPFAM" id="SSF53335">
    <property type="entry name" value="S-adenosyl-L-methionine-dependent methyltransferases"/>
    <property type="match status" value="1"/>
</dbReference>
<keyword evidence="2" id="KW-0808">Transferase</keyword>
<protein>
    <submittedName>
        <fullName evidence="2">Class I SAM-dependent methyltransferase</fullName>
    </submittedName>
</protein>
<organism evidence="2 3">
    <name type="scientific">Streptomyces tsukubensis (strain DSM 42081 / NBRC 108919 / NRRL 18488 / 9993)</name>
    <dbReference type="NCBI Taxonomy" id="1114943"/>
    <lineage>
        <taxon>Bacteria</taxon>
        <taxon>Bacillati</taxon>
        <taxon>Actinomycetota</taxon>
        <taxon>Actinomycetes</taxon>
        <taxon>Kitasatosporales</taxon>
        <taxon>Streptomycetaceae</taxon>
        <taxon>Streptomyces</taxon>
    </lineage>
</organism>
<evidence type="ECO:0000313" key="2">
    <source>
        <dbReference type="EMBL" id="QKM65930.1"/>
    </source>
</evidence>
<accession>I2NBP9</accession>
<dbReference type="CDD" id="cd02440">
    <property type="entry name" value="AdoMet_MTases"/>
    <property type="match status" value="1"/>
</dbReference>
<name>I2NBP9_STRT9</name>
<dbReference type="Proteomes" id="UP000005940">
    <property type="component" value="Chromosome"/>
</dbReference>
<dbReference type="PANTHER" id="PTHR43464:SF90">
    <property type="entry name" value="METHYLTRANSFERASE TYPE 11"/>
    <property type="match status" value="1"/>
</dbReference>
<dbReference type="AlphaFoldDB" id="I2NBP9"/>
<sequence length="210" mass="22598">MPATPAPDPAAAFDAIGASYEDAFAGSPARRASLDRLQEHLAPGSRILDIGCGTGRPTASTLAAAGHDVLGIDVSPVMVALAVDRVPGGTFRRADIRELPLEEESYDAVCAYFSLLQMDRADQIRVLHRITRALAPGGLLAVGTVPLDVENFDAEFMGSPIRFTSFGAEPFKDLLVRSGLTVLWEHQGHYTPRLPDAEPEAEQFLVCRRT</sequence>
<feature type="domain" description="Methyltransferase" evidence="1">
    <location>
        <begin position="47"/>
        <end position="138"/>
    </location>
</feature>
<dbReference type="PANTHER" id="PTHR43464">
    <property type="entry name" value="METHYLTRANSFERASE"/>
    <property type="match status" value="1"/>
</dbReference>
<dbReference type="RefSeq" id="WP_006344702.1">
    <property type="nucleotide sequence ID" value="NZ_CP029159.1"/>
</dbReference>
<keyword evidence="3" id="KW-1185">Reference proteome</keyword>
<dbReference type="InterPro" id="IPR041698">
    <property type="entry name" value="Methyltransf_25"/>
</dbReference>
<dbReference type="GO" id="GO:0008168">
    <property type="term" value="F:methyltransferase activity"/>
    <property type="evidence" value="ECO:0007669"/>
    <property type="project" value="UniProtKB-KW"/>
</dbReference>
<reference evidence="2 3" key="1">
    <citation type="journal article" date="2012" name="J. Bacteriol.">
        <title>Draft genome of Streptomyces tsukubaensis NRRL 18488, the producer of the clinically important immunosuppressant tacrolimus (FK506).</title>
        <authorList>
            <person name="Barreiro C."/>
            <person name="Prieto C."/>
            <person name="Sola-Landa A."/>
            <person name="Solera E."/>
            <person name="Martinez-Castro M."/>
            <person name="Perez-Redondo R."/>
            <person name="Garcia-Estrada C."/>
            <person name="Aparicio J.F."/>
            <person name="Fernandez-Martinez L.T."/>
            <person name="Santos-Aberturas J."/>
            <person name="Salehi-Najafabadi Z."/>
            <person name="Rodriguez-Garcia A."/>
            <person name="Tauch A."/>
            <person name="Martin J.F."/>
        </authorList>
    </citation>
    <scope>NUCLEOTIDE SEQUENCE [LARGE SCALE GENOMIC DNA]</scope>
    <source>
        <strain evidence="3">DSM 42081 / NBRC 108919 / NRRL 18488 / 9993</strain>
    </source>
</reference>
<keyword evidence="2" id="KW-0489">Methyltransferase</keyword>
<evidence type="ECO:0000313" key="3">
    <source>
        <dbReference type="Proteomes" id="UP000005940"/>
    </source>
</evidence>
<dbReference type="InterPro" id="IPR029063">
    <property type="entry name" value="SAM-dependent_MTases_sf"/>
</dbReference>
<dbReference type="Pfam" id="PF13649">
    <property type="entry name" value="Methyltransf_25"/>
    <property type="match status" value="1"/>
</dbReference>
<dbReference type="GO" id="GO:0032259">
    <property type="term" value="P:methylation"/>
    <property type="evidence" value="ECO:0007669"/>
    <property type="project" value="UniProtKB-KW"/>
</dbReference>
<dbReference type="Gene3D" id="3.40.50.150">
    <property type="entry name" value="Vaccinia Virus protein VP39"/>
    <property type="match status" value="1"/>
</dbReference>
<gene>
    <name evidence="2" type="ORF">STSU_000920</name>
</gene>
<proteinExistence type="predicted"/>
<dbReference type="EMBL" id="CP029159">
    <property type="protein sequence ID" value="QKM65930.1"/>
    <property type="molecule type" value="Genomic_DNA"/>
</dbReference>
<evidence type="ECO:0000259" key="1">
    <source>
        <dbReference type="Pfam" id="PF13649"/>
    </source>
</evidence>